<sequence length="361" mass="39501">MESTITRILCYTYNILTGYHGVIKINKYFGKMMIVVSVFFVVFMPSSSIVYAVDSWTGNPWEGDPWKGVPWDGTDLHWQDRSDTHYENKDQQENSYNEYNEKVPPYKYGKNDSTNQNGRGQLNSEGNMEGKSNIPEKGFDWWAKKSGSLIAKSGLGYIAYHNGHRLLTVIEGGKVTGYLSSGGKKLKSPLLEMTKKLGRKGKYIQGVEQVHLPPKNHYNSFGKAFKHSAVSKGNAFLSSAVGMVSAYNQSDGDIWSREFLSATVTETAFAWGTASLSTAIGSLGAGSLVTTGLIVGSAVPIAGTIIGGAAGLAISGILSTSWGRKLKNGVQNFFEKGFKNAVNKTKLVYQMTKYGLTKLFN</sequence>
<evidence type="ECO:0000256" key="1">
    <source>
        <dbReference type="SAM" id="MobiDB-lite"/>
    </source>
</evidence>
<evidence type="ECO:0000256" key="2">
    <source>
        <dbReference type="SAM" id="Phobius"/>
    </source>
</evidence>
<organism evidence="3 4">
    <name type="scientific">Virgibacillus siamensis</name>
    <dbReference type="NCBI Taxonomy" id="480071"/>
    <lineage>
        <taxon>Bacteria</taxon>
        <taxon>Bacillati</taxon>
        <taxon>Bacillota</taxon>
        <taxon>Bacilli</taxon>
        <taxon>Bacillales</taxon>
        <taxon>Bacillaceae</taxon>
        <taxon>Virgibacillus</taxon>
    </lineage>
</organism>
<dbReference type="Proteomes" id="UP001500866">
    <property type="component" value="Unassembled WGS sequence"/>
</dbReference>
<evidence type="ECO:0000313" key="3">
    <source>
        <dbReference type="EMBL" id="GAA0588637.1"/>
    </source>
</evidence>
<accession>A0ABP3QG63</accession>
<keyword evidence="2" id="KW-0812">Transmembrane</keyword>
<dbReference type="EMBL" id="BAAADS010000001">
    <property type="protein sequence ID" value="GAA0588637.1"/>
    <property type="molecule type" value="Genomic_DNA"/>
</dbReference>
<keyword evidence="2" id="KW-1133">Transmembrane helix</keyword>
<feature type="region of interest" description="Disordered" evidence="1">
    <location>
        <begin position="106"/>
        <end position="130"/>
    </location>
</feature>
<proteinExistence type="predicted"/>
<feature type="compositionally biased region" description="Polar residues" evidence="1">
    <location>
        <begin position="111"/>
        <end position="126"/>
    </location>
</feature>
<comment type="caution">
    <text evidence="3">The sequence shown here is derived from an EMBL/GenBank/DDBJ whole genome shotgun (WGS) entry which is preliminary data.</text>
</comment>
<evidence type="ECO:0000313" key="4">
    <source>
        <dbReference type="Proteomes" id="UP001500866"/>
    </source>
</evidence>
<feature type="transmembrane region" description="Helical" evidence="2">
    <location>
        <begin position="33"/>
        <end position="53"/>
    </location>
</feature>
<protein>
    <submittedName>
        <fullName evidence="3">Uncharacterized protein</fullName>
    </submittedName>
</protein>
<gene>
    <name evidence="3" type="ORF">GCM10009001_00640</name>
</gene>
<keyword evidence="2" id="KW-0472">Membrane</keyword>
<keyword evidence="4" id="KW-1185">Reference proteome</keyword>
<reference evidence="4" key="1">
    <citation type="journal article" date="2019" name="Int. J. Syst. Evol. Microbiol.">
        <title>The Global Catalogue of Microorganisms (GCM) 10K type strain sequencing project: providing services to taxonomists for standard genome sequencing and annotation.</title>
        <authorList>
            <consortium name="The Broad Institute Genomics Platform"/>
            <consortium name="The Broad Institute Genome Sequencing Center for Infectious Disease"/>
            <person name="Wu L."/>
            <person name="Ma J."/>
        </authorList>
    </citation>
    <scope>NUCLEOTIDE SEQUENCE [LARGE SCALE GENOMIC DNA]</scope>
    <source>
        <strain evidence="4">JCM 15395</strain>
    </source>
</reference>
<name>A0ABP3QG63_9BACI</name>